<organism evidence="2 3">
    <name type="scientific">Caerostris extrusa</name>
    <name type="common">Bark spider</name>
    <name type="synonym">Caerostris bankana</name>
    <dbReference type="NCBI Taxonomy" id="172846"/>
    <lineage>
        <taxon>Eukaryota</taxon>
        <taxon>Metazoa</taxon>
        <taxon>Ecdysozoa</taxon>
        <taxon>Arthropoda</taxon>
        <taxon>Chelicerata</taxon>
        <taxon>Arachnida</taxon>
        <taxon>Araneae</taxon>
        <taxon>Araneomorphae</taxon>
        <taxon>Entelegynae</taxon>
        <taxon>Araneoidea</taxon>
        <taxon>Araneidae</taxon>
        <taxon>Caerostris</taxon>
    </lineage>
</organism>
<evidence type="ECO:0000313" key="3">
    <source>
        <dbReference type="Proteomes" id="UP001054945"/>
    </source>
</evidence>
<gene>
    <name evidence="2" type="ORF">CEXT_276651</name>
</gene>
<proteinExistence type="predicted"/>
<accession>A0AAV4XBS7</accession>
<dbReference type="Proteomes" id="UP001054945">
    <property type="component" value="Unassembled WGS sequence"/>
</dbReference>
<reference evidence="2 3" key="1">
    <citation type="submission" date="2021-06" db="EMBL/GenBank/DDBJ databases">
        <title>Caerostris extrusa draft genome.</title>
        <authorList>
            <person name="Kono N."/>
            <person name="Arakawa K."/>
        </authorList>
    </citation>
    <scope>NUCLEOTIDE SEQUENCE [LARGE SCALE GENOMIC DNA]</scope>
</reference>
<dbReference type="EMBL" id="BPLR01000173">
    <property type="protein sequence ID" value="GIY92632.1"/>
    <property type="molecule type" value="Genomic_DNA"/>
</dbReference>
<name>A0AAV4XBS7_CAEEX</name>
<comment type="caution">
    <text evidence="2">The sequence shown here is derived from an EMBL/GenBank/DDBJ whole genome shotgun (WGS) entry which is preliminary data.</text>
</comment>
<evidence type="ECO:0000256" key="1">
    <source>
        <dbReference type="SAM" id="MobiDB-lite"/>
    </source>
</evidence>
<sequence length="130" mass="14317">MYIVVEIAFEDKDQVAWCEMGFKFYAVFVPEISGGGGRQITTLRHNKKPGSPPIINRPESDPKAPDPQLIRSSAPKRERKTAVSLPPRQGVMTLTMNYSDVLEHVGLKGGGASRVTFYDGEYTSGLQCLS</sequence>
<dbReference type="AlphaFoldDB" id="A0AAV4XBS7"/>
<feature type="region of interest" description="Disordered" evidence="1">
    <location>
        <begin position="34"/>
        <end position="88"/>
    </location>
</feature>
<protein>
    <submittedName>
        <fullName evidence="2">Uncharacterized protein</fullName>
    </submittedName>
</protein>
<keyword evidence="3" id="KW-1185">Reference proteome</keyword>
<evidence type="ECO:0000313" key="2">
    <source>
        <dbReference type="EMBL" id="GIY92632.1"/>
    </source>
</evidence>